<dbReference type="GO" id="GO:0003951">
    <property type="term" value="F:NAD+ kinase activity"/>
    <property type="evidence" value="ECO:0007669"/>
    <property type="project" value="InterPro"/>
</dbReference>
<evidence type="ECO:0000256" key="6">
    <source>
        <dbReference type="ARBA" id="ARBA00022692"/>
    </source>
</evidence>
<evidence type="ECO:0000313" key="19">
    <source>
        <dbReference type="EMBL" id="OUS42204.1"/>
    </source>
</evidence>
<keyword evidence="5" id="KW-0808">Transferase</keyword>
<dbReference type="AlphaFoldDB" id="A0A1Y5I209"/>
<dbReference type="OrthoDB" id="24581at2759"/>
<name>A0A1Y5I209_OSTTA</name>
<accession>A0A1Y5I209</accession>
<comment type="similarity">
    <text evidence="2">Belongs to the mitochondrial carrier (TC 2.A.29) family.</text>
</comment>
<evidence type="ECO:0000256" key="4">
    <source>
        <dbReference type="ARBA" id="ARBA00022448"/>
    </source>
</evidence>
<dbReference type="Proteomes" id="UP000195557">
    <property type="component" value="Unassembled WGS sequence"/>
</dbReference>
<gene>
    <name evidence="19" type="ORF">BE221DRAFT_202138</name>
</gene>
<evidence type="ECO:0000256" key="14">
    <source>
        <dbReference type="ARBA" id="ARBA00023027"/>
    </source>
</evidence>
<dbReference type="FunFam" id="2.60.200.30:FF:000009">
    <property type="entry name" value="Poly(P)/ATP NAD kinase"/>
    <property type="match status" value="1"/>
</dbReference>
<evidence type="ECO:0000256" key="12">
    <source>
        <dbReference type="ARBA" id="ARBA00022857"/>
    </source>
</evidence>
<dbReference type="PANTHER" id="PTHR20275:SF0">
    <property type="entry name" value="NAD KINASE"/>
    <property type="match status" value="1"/>
</dbReference>
<keyword evidence="15" id="KW-0496">Mitochondrion</keyword>
<evidence type="ECO:0000256" key="16">
    <source>
        <dbReference type="ARBA" id="ARBA00023136"/>
    </source>
</evidence>
<dbReference type="Gene3D" id="3.40.50.10330">
    <property type="entry name" value="Probable inorganic polyphosphate/atp-NAD kinase, domain 1"/>
    <property type="match status" value="1"/>
</dbReference>
<dbReference type="Pfam" id="PF00153">
    <property type="entry name" value="Mito_carr"/>
    <property type="match status" value="3"/>
</dbReference>
<feature type="compositionally biased region" description="Basic and acidic residues" evidence="18">
    <location>
        <begin position="27"/>
        <end position="45"/>
    </location>
</feature>
<feature type="region of interest" description="Disordered" evidence="18">
    <location>
        <begin position="27"/>
        <end position="77"/>
    </location>
</feature>
<keyword evidence="8" id="KW-0547">Nucleotide-binding</keyword>
<evidence type="ECO:0000256" key="1">
    <source>
        <dbReference type="ARBA" id="ARBA00004448"/>
    </source>
</evidence>
<evidence type="ECO:0000256" key="8">
    <source>
        <dbReference type="ARBA" id="ARBA00022741"/>
    </source>
</evidence>
<keyword evidence="6 17" id="KW-0812">Transmembrane</keyword>
<dbReference type="EMBL" id="KZ155839">
    <property type="protein sequence ID" value="OUS42204.1"/>
    <property type="molecule type" value="Genomic_DNA"/>
</dbReference>
<dbReference type="eggNOG" id="KOG2178">
    <property type="taxonomic scope" value="Eukaryota"/>
</dbReference>
<proteinExistence type="inferred from homology"/>
<keyword evidence="10" id="KW-0999">Mitochondrion inner membrane</keyword>
<comment type="subcellular location">
    <subcellularLocation>
        <location evidence="1">Mitochondrion inner membrane</location>
        <topology evidence="1">Multi-pass membrane protein</topology>
    </subcellularLocation>
</comment>
<evidence type="ECO:0000256" key="15">
    <source>
        <dbReference type="ARBA" id="ARBA00023128"/>
    </source>
</evidence>
<keyword evidence="12" id="KW-0521">NADP</keyword>
<keyword evidence="16 17" id="KW-0472">Membrane</keyword>
<dbReference type="InterPro" id="IPR017437">
    <property type="entry name" value="ATP-NAD_kinase_PpnK-typ_C"/>
</dbReference>
<evidence type="ECO:0000256" key="2">
    <source>
        <dbReference type="ARBA" id="ARBA00006375"/>
    </source>
</evidence>
<dbReference type="GO" id="GO:0005743">
    <property type="term" value="C:mitochondrial inner membrane"/>
    <property type="evidence" value="ECO:0007669"/>
    <property type="project" value="UniProtKB-SubCell"/>
</dbReference>
<evidence type="ECO:0000256" key="3">
    <source>
        <dbReference type="ARBA" id="ARBA00010995"/>
    </source>
</evidence>
<feature type="repeat" description="Solcar" evidence="17">
    <location>
        <begin position="578"/>
        <end position="669"/>
    </location>
</feature>
<dbReference type="Pfam" id="PF20143">
    <property type="entry name" value="NAD_kinase_C"/>
    <property type="match status" value="1"/>
</dbReference>
<reference evidence="19" key="1">
    <citation type="submission" date="2017-04" db="EMBL/GenBank/DDBJ databases">
        <title>Population genomics of picophytoplankton unveils novel chromosome hypervariability.</title>
        <authorList>
            <consortium name="DOE Joint Genome Institute"/>
            <person name="Blanc-Mathieu R."/>
            <person name="Krasovec M."/>
            <person name="Hebrard M."/>
            <person name="Yau S."/>
            <person name="Desgranges E."/>
            <person name="Martin J."/>
            <person name="Schackwitz W."/>
            <person name="Kuo A."/>
            <person name="Salin G."/>
            <person name="Donnadieu C."/>
            <person name="Desdevises Y."/>
            <person name="Sanchez-Ferandin S."/>
            <person name="Moreau H."/>
            <person name="Rivals E."/>
            <person name="Grigoriev I.V."/>
            <person name="Grimsley N."/>
            <person name="Eyre-Walker A."/>
            <person name="Piganeau G."/>
        </authorList>
    </citation>
    <scope>NUCLEOTIDE SEQUENCE [LARGE SCALE GENOMIC DNA]</scope>
    <source>
        <strain evidence="19">RCC 1115</strain>
    </source>
</reference>
<keyword evidence="13" id="KW-1133">Transmembrane helix</keyword>
<evidence type="ECO:0000256" key="10">
    <source>
        <dbReference type="ARBA" id="ARBA00022792"/>
    </source>
</evidence>
<protein>
    <submittedName>
        <fullName evidence="19">Mitochondrial oxoglutarate/malate carrier protein</fullName>
    </submittedName>
</protein>
<evidence type="ECO:0000256" key="7">
    <source>
        <dbReference type="ARBA" id="ARBA00022737"/>
    </source>
</evidence>
<dbReference type="GO" id="GO:0019674">
    <property type="term" value="P:NAD+ metabolic process"/>
    <property type="evidence" value="ECO:0007669"/>
    <property type="project" value="InterPro"/>
</dbReference>
<keyword evidence="4" id="KW-0813">Transport</keyword>
<keyword evidence="11" id="KW-0067">ATP-binding</keyword>
<dbReference type="GO" id="GO:0006741">
    <property type="term" value="P:NADP+ biosynthetic process"/>
    <property type="evidence" value="ECO:0007669"/>
    <property type="project" value="InterPro"/>
</dbReference>
<dbReference type="GO" id="GO:0005524">
    <property type="term" value="F:ATP binding"/>
    <property type="evidence" value="ECO:0007669"/>
    <property type="project" value="UniProtKB-KW"/>
</dbReference>
<sequence>MSPTDDFDSKVLEHAAERLRTLALEDERREKLESENASLKREVASLRRNGATGSSQSSFPRRSASHESLMEQSPSERRRMAAFRTKTHRFVVRDVRDGDEDAGDVDDVDAGVAADDDGHFTSAGETFRAVESSTAVMGSSDSLASYEGADASARKKSGDGATKAAFELVLANDEGVEVLEPRDRRIRTRQKGLPHSKFSWLDSPRNALVVKKIHDEAATKMMRRAVKALEGQGITSWLERAVWDDAVDLQCSCKTWDEKDDTFRLDSIIDFVVVLGGDGTILWATKYFPKAMPPVVPFAMGSLGFLTSHRVEDMEKTLLDVCLGDFTLSLRSRLVAKVVTVDGKHSPWRYVLNEVLIDRGPKPVMVELDIAVDGYKVTKVAADGVIVATATGSTAYSLAAGGSMVHPGVPALLMTPICPHTLSFRPVVLPDSVVVTITCPPKARNTAWVAFDGKSQTELARGDSVVCRVAAYPVPTVCAHGENTDWFAAVKNSLGWNTRCADQKPHELRRDDPRTHCFRRICNTIHPYEHHVFASSPPRASPVAVPRYPSLSASPPSPRAMATNATGQVQPSGPHPWKGFASGSLGAMASGAVTHPIDLVKVRMQLRGDVADAASVASNTRCPGMIRTFGHIVKREGVLALYKGLTASLMRQATFIGTKFGSYDALKAAARTAEDSDGKLPFWKMTACGIGAGAIGAAVGNPADLAMVRMQADGRLPPELRRNYRHGGDALARVVREEGVFALWRGCAPTVNRAMIVTASQMAVYDQAKHYILEHTPLRDGLAAQTGASFAAGVVAALTSNPIDLAKSRLMSMKADKNGKMPYNGTLDCIAKTIQREGFSAVYKGLVPTTARQVPLNVVRFVSVERIKALLEPL</sequence>
<evidence type="ECO:0000256" key="9">
    <source>
        <dbReference type="ARBA" id="ARBA00022777"/>
    </source>
</evidence>
<dbReference type="InterPro" id="IPR002504">
    <property type="entry name" value="NADK"/>
</dbReference>
<dbReference type="PROSITE" id="PS50920">
    <property type="entry name" value="SOLCAR"/>
    <property type="match status" value="3"/>
</dbReference>
<dbReference type="InterPro" id="IPR018108">
    <property type="entry name" value="MCP_transmembrane"/>
</dbReference>
<evidence type="ECO:0000256" key="17">
    <source>
        <dbReference type="PROSITE-ProRule" id="PRU00282"/>
    </source>
</evidence>
<feature type="region of interest" description="Disordered" evidence="18">
    <location>
        <begin position="550"/>
        <end position="575"/>
    </location>
</feature>
<feature type="repeat" description="Solcar" evidence="17">
    <location>
        <begin position="680"/>
        <end position="771"/>
    </location>
</feature>
<feature type="compositionally biased region" description="Basic and acidic residues" evidence="18">
    <location>
        <begin position="64"/>
        <end position="77"/>
    </location>
</feature>
<dbReference type="InterPro" id="IPR023395">
    <property type="entry name" value="MCP_dom_sf"/>
</dbReference>
<keyword evidence="7" id="KW-0677">Repeat</keyword>
<dbReference type="PANTHER" id="PTHR20275">
    <property type="entry name" value="NAD KINASE"/>
    <property type="match status" value="1"/>
</dbReference>
<dbReference type="SUPFAM" id="SSF103506">
    <property type="entry name" value="Mitochondrial carrier"/>
    <property type="match status" value="1"/>
</dbReference>
<organism evidence="19">
    <name type="scientific">Ostreococcus tauri</name>
    <name type="common">Marine green alga</name>
    <dbReference type="NCBI Taxonomy" id="70448"/>
    <lineage>
        <taxon>Eukaryota</taxon>
        <taxon>Viridiplantae</taxon>
        <taxon>Chlorophyta</taxon>
        <taxon>Mamiellophyceae</taxon>
        <taxon>Mamiellales</taxon>
        <taxon>Bathycoccaceae</taxon>
        <taxon>Ostreococcus</taxon>
    </lineage>
</organism>
<dbReference type="Gene3D" id="2.60.200.30">
    <property type="entry name" value="Probable inorganic polyphosphate/atp-NAD kinase, domain 2"/>
    <property type="match status" value="1"/>
</dbReference>
<comment type="similarity">
    <text evidence="3">Belongs to the NAD kinase family.</text>
</comment>
<keyword evidence="9" id="KW-0418">Kinase</keyword>
<feature type="repeat" description="Solcar" evidence="17">
    <location>
        <begin position="780"/>
        <end position="870"/>
    </location>
</feature>
<dbReference type="RefSeq" id="XP_003075197.2">
    <property type="nucleotide sequence ID" value="XM_003075149.2"/>
</dbReference>
<dbReference type="InterPro" id="IPR016064">
    <property type="entry name" value="NAD/diacylglycerol_kinase_sf"/>
</dbReference>
<evidence type="ECO:0000256" key="13">
    <source>
        <dbReference type="ARBA" id="ARBA00022989"/>
    </source>
</evidence>
<evidence type="ECO:0000256" key="5">
    <source>
        <dbReference type="ARBA" id="ARBA00022679"/>
    </source>
</evidence>
<dbReference type="Pfam" id="PF01513">
    <property type="entry name" value="NAD_kinase"/>
    <property type="match status" value="1"/>
</dbReference>
<dbReference type="InterPro" id="IPR017438">
    <property type="entry name" value="ATP-NAD_kinase_N"/>
</dbReference>
<evidence type="ECO:0000256" key="18">
    <source>
        <dbReference type="SAM" id="MobiDB-lite"/>
    </source>
</evidence>
<dbReference type="HAMAP" id="MF_00361">
    <property type="entry name" value="NAD_kinase"/>
    <property type="match status" value="1"/>
</dbReference>
<dbReference type="SUPFAM" id="SSF111331">
    <property type="entry name" value="NAD kinase/diacylglycerol kinase-like"/>
    <property type="match status" value="1"/>
</dbReference>
<keyword evidence="14" id="KW-0520">NAD</keyword>
<dbReference type="KEGG" id="ota:OT_ostta02g03550"/>
<dbReference type="Gene3D" id="1.50.40.10">
    <property type="entry name" value="Mitochondrial carrier domain"/>
    <property type="match status" value="1"/>
</dbReference>
<dbReference type="FunFam" id="1.50.40.10:FF:000009">
    <property type="entry name" value="Mitochondrial 2-oxoglutarate/malate carrier protein"/>
    <property type="match status" value="1"/>
</dbReference>
<evidence type="ECO:0000256" key="11">
    <source>
        <dbReference type="ARBA" id="ARBA00022840"/>
    </source>
</evidence>